<comment type="subcellular location">
    <subcellularLocation>
        <location evidence="1">Secreted</location>
        <location evidence="1">Cell wall</location>
    </subcellularLocation>
</comment>
<accession>A0A835M455</accession>
<dbReference type="PANTHER" id="PTHR31375">
    <property type="match status" value="1"/>
</dbReference>
<keyword evidence="6 9" id="KW-0326">Glycosidase</keyword>
<gene>
    <name evidence="11" type="ORF">IFM89_026142</name>
</gene>
<keyword evidence="10" id="KW-0732">Signal</keyword>
<keyword evidence="5 9" id="KW-0378">Hydrolase</keyword>
<evidence type="ECO:0000256" key="8">
    <source>
        <dbReference type="PROSITE-ProRule" id="PRU10052"/>
    </source>
</evidence>
<keyword evidence="12" id="KW-1185">Reference proteome</keyword>
<evidence type="ECO:0000256" key="9">
    <source>
        <dbReference type="RuleBase" id="RU361169"/>
    </source>
</evidence>
<dbReference type="InterPro" id="IPR000743">
    <property type="entry name" value="Glyco_hydro_28"/>
</dbReference>
<comment type="caution">
    <text evidence="11">The sequence shown here is derived from an EMBL/GenBank/DDBJ whole genome shotgun (WGS) entry which is preliminary data.</text>
</comment>
<evidence type="ECO:0008006" key="13">
    <source>
        <dbReference type="Google" id="ProtNLM"/>
    </source>
</evidence>
<dbReference type="PROSITE" id="PS00502">
    <property type="entry name" value="POLYGALACTURONASE"/>
    <property type="match status" value="1"/>
</dbReference>
<dbReference type="Proteomes" id="UP000631114">
    <property type="component" value="Unassembled WGS sequence"/>
</dbReference>
<evidence type="ECO:0000313" key="12">
    <source>
        <dbReference type="Proteomes" id="UP000631114"/>
    </source>
</evidence>
<dbReference type="GO" id="GO:0071555">
    <property type="term" value="P:cell wall organization"/>
    <property type="evidence" value="ECO:0007669"/>
    <property type="project" value="UniProtKB-KW"/>
</dbReference>
<evidence type="ECO:0000256" key="5">
    <source>
        <dbReference type="ARBA" id="ARBA00022801"/>
    </source>
</evidence>
<comment type="similarity">
    <text evidence="2 9">Belongs to the glycosyl hydrolase 28 family.</text>
</comment>
<feature type="signal peptide" evidence="10">
    <location>
        <begin position="1"/>
        <end position="18"/>
    </location>
</feature>
<proteinExistence type="inferred from homology"/>
<evidence type="ECO:0000256" key="10">
    <source>
        <dbReference type="SAM" id="SignalP"/>
    </source>
</evidence>
<dbReference type="Gene3D" id="2.160.20.10">
    <property type="entry name" value="Single-stranded right-handed beta-helix, Pectin lyase-like"/>
    <property type="match status" value="1"/>
</dbReference>
<feature type="chain" id="PRO_5032364440" description="Polygalacturonase" evidence="10">
    <location>
        <begin position="19"/>
        <end position="409"/>
    </location>
</feature>
<name>A0A835M455_9MAGN</name>
<dbReference type="Pfam" id="PF00295">
    <property type="entry name" value="Glyco_hydro_28"/>
    <property type="match status" value="1"/>
</dbReference>
<dbReference type="InterPro" id="IPR012334">
    <property type="entry name" value="Pectin_lyas_fold"/>
</dbReference>
<dbReference type="GO" id="GO:0005975">
    <property type="term" value="P:carbohydrate metabolic process"/>
    <property type="evidence" value="ECO:0007669"/>
    <property type="project" value="InterPro"/>
</dbReference>
<organism evidence="11 12">
    <name type="scientific">Coptis chinensis</name>
    <dbReference type="NCBI Taxonomy" id="261450"/>
    <lineage>
        <taxon>Eukaryota</taxon>
        <taxon>Viridiplantae</taxon>
        <taxon>Streptophyta</taxon>
        <taxon>Embryophyta</taxon>
        <taxon>Tracheophyta</taxon>
        <taxon>Spermatophyta</taxon>
        <taxon>Magnoliopsida</taxon>
        <taxon>Ranunculales</taxon>
        <taxon>Ranunculaceae</taxon>
        <taxon>Coptidoideae</taxon>
        <taxon>Coptis</taxon>
    </lineage>
</organism>
<keyword evidence="4" id="KW-0964">Secreted</keyword>
<reference evidence="11 12" key="1">
    <citation type="submission" date="2020-10" db="EMBL/GenBank/DDBJ databases">
        <title>The Coptis chinensis genome and diversification of protoberbering-type alkaloids.</title>
        <authorList>
            <person name="Wang B."/>
            <person name="Shu S."/>
            <person name="Song C."/>
            <person name="Liu Y."/>
        </authorList>
    </citation>
    <scope>NUCLEOTIDE SEQUENCE [LARGE SCALE GENOMIC DNA]</scope>
    <source>
        <strain evidence="11">HL-2020</strain>
        <tissue evidence="11">Leaf</tissue>
    </source>
</reference>
<keyword evidence="7" id="KW-0961">Cell wall biogenesis/degradation</keyword>
<protein>
    <recommendedName>
        <fullName evidence="13">Polygalacturonase</fullName>
    </recommendedName>
</protein>
<sequence length="409" mass="43289">MDFYTIFILMCIVPSGLSRILDASPANVFSVLKYGAVGDGSTDDSKAFLNAWNDMCGARYNAPTLEVPAGKTFMLGSVVFEGPCKSTSVRVSILGNLVALQMSAWGSDRSKWISFANVNGLIVDGRGQLDGRGDQWWKCAREAKPDVSLWNDMSGCQRPTSLAFHACKTIQLSGITSINSPSNHFSINEVDGATISNVHLTAPEESPNTDGIDITDSRNIQIEESIIATGDDCVAINGGTSFINITNVACGPGHGISVGSLGDKGGKEDTVEEIRVQNCNFTGTTNGLRIKTFAAGTGYARKIHFDQITFQDVKNAIIIDQYYCPHGQCEGGASSNIRLSDISYTGVQGSTTELVAINLNCSSTVPCSNIFMNGVNIVADDPGSTTSASCSNAQGKAISTIPDVSCLEA</sequence>
<dbReference type="InterPro" id="IPR006626">
    <property type="entry name" value="PbH1"/>
</dbReference>
<feature type="active site" evidence="8">
    <location>
        <position position="254"/>
    </location>
</feature>
<dbReference type="AlphaFoldDB" id="A0A835M455"/>
<dbReference type="EMBL" id="JADFTS010000003">
    <property type="protein sequence ID" value="KAF9615727.1"/>
    <property type="molecule type" value="Genomic_DNA"/>
</dbReference>
<evidence type="ECO:0000256" key="3">
    <source>
        <dbReference type="ARBA" id="ARBA00022512"/>
    </source>
</evidence>
<evidence type="ECO:0000256" key="6">
    <source>
        <dbReference type="ARBA" id="ARBA00023295"/>
    </source>
</evidence>
<evidence type="ECO:0000256" key="1">
    <source>
        <dbReference type="ARBA" id="ARBA00004191"/>
    </source>
</evidence>
<dbReference type="OrthoDB" id="187139at2759"/>
<dbReference type="GO" id="GO:0004650">
    <property type="term" value="F:polygalacturonase activity"/>
    <property type="evidence" value="ECO:0007669"/>
    <property type="project" value="InterPro"/>
</dbReference>
<dbReference type="SMART" id="SM00710">
    <property type="entry name" value="PbH1"/>
    <property type="match status" value="4"/>
</dbReference>
<keyword evidence="3" id="KW-0134">Cell wall</keyword>
<evidence type="ECO:0000313" key="11">
    <source>
        <dbReference type="EMBL" id="KAF9615727.1"/>
    </source>
</evidence>
<evidence type="ECO:0000256" key="2">
    <source>
        <dbReference type="ARBA" id="ARBA00008834"/>
    </source>
</evidence>
<dbReference type="InterPro" id="IPR011050">
    <property type="entry name" value="Pectin_lyase_fold/virulence"/>
</dbReference>
<evidence type="ECO:0000256" key="4">
    <source>
        <dbReference type="ARBA" id="ARBA00022525"/>
    </source>
</evidence>
<dbReference type="SUPFAM" id="SSF51126">
    <property type="entry name" value="Pectin lyase-like"/>
    <property type="match status" value="1"/>
</dbReference>
<evidence type="ECO:0000256" key="7">
    <source>
        <dbReference type="ARBA" id="ARBA00023316"/>
    </source>
</evidence>